<organism evidence="2">
    <name type="scientific">marine sediment metagenome</name>
    <dbReference type="NCBI Taxonomy" id="412755"/>
    <lineage>
        <taxon>unclassified sequences</taxon>
        <taxon>metagenomes</taxon>
        <taxon>ecological metagenomes</taxon>
    </lineage>
</organism>
<dbReference type="InterPro" id="IPR044068">
    <property type="entry name" value="CB"/>
</dbReference>
<name>X1JIG7_9ZZZZ</name>
<proteinExistence type="predicted"/>
<dbReference type="AlphaFoldDB" id="X1JIG7"/>
<sequence length="92" mass="10543">MRALEEAGVLKISGNSDRPLFPEVSQYVTYLKSQRGLSKSTVGYHKYWTERFLGFLGCREGASRLPTFQIADIDRFIEREGTRLQCGTQHKD</sequence>
<feature type="domain" description="Core-binding (CB)" evidence="1">
    <location>
        <begin position="18"/>
        <end position="92"/>
    </location>
</feature>
<dbReference type="EMBL" id="BARU01044464">
    <property type="protein sequence ID" value="GAH78089.1"/>
    <property type="molecule type" value="Genomic_DNA"/>
</dbReference>
<evidence type="ECO:0000259" key="1">
    <source>
        <dbReference type="PROSITE" id="PS51900"/>
    </source>
</evidence>
<comment type="caution">
    <text evidence="2">The sequence shown here is derived from an EMBL/GenBank/DDBJ whole genome shotgun (WGS) entry which is preliminary data.</text>
</comment>
<accession>X1JIG7</accession>
<reference evidence="2" key="1">
    <citation type="journal article" date="2014" name="Front. Microbiol.">
        <title>High frequency of phylogenetically diverse reductive dehalogenase-homologous genes in deep subseafloor sedimentary metagenomes.</title>
        <authorList>
            <person name="Kawai M."/>
            <person name="Futagami T."/>
            <person name="Toyoda A."/>
            <person name="Takaki Y."/>
            <person name="Nishi S."/>
            <person name="Hori S."/>
            <person name="Arai W."/>
            <person name="Tsubouchi T."/>
            <person name="Morono Y."/>
            <person name="Uchiyama I."/>
            <person name="Ito T."/>
            <person name="Fujiyama A."/>
            <person name="Inagaki F."/>
            <person name="Takami H."/>
        </authorList>
    </citation>
    <scope>NUCLEOTIDE SEQUENCE</scope>
    <source>
        <strain evidence="2">Expedition CK06-06</strain>
    </source>
</reference>
<evidence type="ECO:0000313" key="2">
    <source>
        <dbReference type="EMBL" id="GAH78089.1"/>
    </source>
</evidence>
<dbReference type="PROSITE" id="PS51900">
    <property type="entry name" value="CB"/>
    <property type="match status" value="1"/>
</dbReference>
<gene>
    <name evidence="2" type="ORF">S03H2_67802</name>
</gene>
<protein>
    <recommendedName>
        <fullName evidence="1">Core-binding (CB) domain-containing protein</fullName>
    </recommendedName>
</protein>